<name>Q1IPT8_KORVE</name>
<dbReference type="RefSeq" id="WP_011522913.1">
    <property type="nucleotide sequence ID" value="NC_008009.1"/>
</dbReference>
<evidence type="ECO:0000313" key="2">
    <source>
        <dbReference type="Proteomes" id="UP000002432"/>
    </source>
</evidence>
<accession>Q1IPT8</accession>
<dbReference type="EMBL" id="CP000360">
    <property type="protein sequence ID" value="ABF41112.1"/>
    <property type="molecule type" value="Genomic_DNA"/>
</dbReference>
<dbReference type="KEGG" id="aba:Acid345_2111"/>
<dbReference type="STRING" id="204669.Acid345_2111"/>
<dbReference type="AlphaFoldDB" id="Q1IPT8"/>
<sequence length="92" mass="10408">MGLDIGGYETQPDWPRMGPSFLIATCLIVAIRTARWSATDDSTTRDLNLDHEITFAATLTARVFAHLLRHHPTIFPSTQKPWYKPDGEDQPK</sequence>
<dbReference type="EnsemblBacteria" id="ABF41112">
    <property type="protein sequence ID" value="ABF41112"/>
    <property type="gene ID" value="Acid345_2111"/>
</dbReference>
<evidence type="ECO:0000313" key="1">
    <source>
        <dbReference type="EMBL" id="ABF41112.1"/>
    </source>
</evidence>
<keyword evidence="2" id="KW-1185">Reference proteome</keyword>
<proteinExistence type="predicted"/>
<reference evidence="1 2" key="1">
    <citation type="journal article" date="2009" name="Appl. Environ. Microbiol.">
        <title>Three genomes from the phylum Acidobacteria provide insight into the lifestyles of these microorganisms in soils.</title>
        <authorList>
            <person name="Ward N.L."/>
            <person name="Challacombe J.F."/>
            <person name="Janssen P.H."/>
            <person name="Henrissat B."/>
            <person name="Coutinho P.M."/>
            <person name="Wu M."/>
            <person name="Xie G."/>
            <person name="Haft D.H."/>
            <person name="Sait M."/>
            <person name="Badger J."/>
            <person name="Barabote R.D."/>
            <person name="Bradley B."/>
            <person name="Brettin T.S."/>
            <person name="Brinkac L.M."/>
            <person name="Bruce D."/>
            <person name="Creasy T."/>
            <person name="Daugherty S.C."/>
            <person name="Davidsen T.M."/>
            <person name="DeBoy R.T."/>
            <person name="Detter J.C."/>
            <person name="Dodson R.J."/>
            <person name="Durkin A.S."/>
            <person name="Ganapathy A."/>
            <person name="Gwinn-Giglio M."/>
            <person name="Han C.S."/>
            <person name="Khouri H."/>
            <person name="Kiss H."/>
            <person name="Kothari S.P."/>
            <person name="Madupu R."/>
            <person name="Nelson K.E."/>
            <person name="Nelson W.C."/>
            <person name="Paulsen I."/>
            <person name="Penn K."/>
            <person name="Ren Q."/>
            <person name="Rosovitz M.J."/>
            <person name="Selengut J.D."/>
            <person name="Shrivastava S."/>
            <person name="Sullivan S.A."/>
            <person name="Tapia R."/>
            <person name="Thompson L.S."/>
            <person name="Watkins K.L."/>
            <person name="Yang Q."/>
            <person name="Yu C."/>
            <person name="Zafar N."/>
            <person name="Zhou L."/>
            <person name="Kuske C.R."/>
        </authorList>
    </citation>
    <scope>NUCLEOTIDE SEQUENCE [LARGE SCALE GENOMIC DNA]</scope>
    <source>
        <strain evidence="1 2">Ellin345</strain>
    </source>
</reference>
<gene>
    <name evidence="1" type="ordered locus">Acid345_2111</name>
</gene>
<dbReference type="OrthoDB" id="121313at2"/>
<dbReference type="HOGENOM" id="CLU_2409425_0_0_0"/>
<dbReference type="eggNOG" id="ENOG502ZQF1">
    <property type="taxonomic scope" value="Bacteria"/>
</dbReference>
<dbReference type="Proteomes" id="UP000002432">
    <property type="component" value="Chromosome"/>
</dbReference>
<organism evidence="1 2">
    <name type="scientific">Koribacter versatilis (strain Ellin345)</name>
    <dbReference type="NCBI Taxonomy" id="204669"/>
    <lineage>
        <taxon>Bacteria</taxon>
        <taxon>Pseudomonadati</taxon>
        <taxon>Acidobacteriota</taxon>
        <taxon>Terriglobia</taxon>
        <taxon>Terriglobales</taxon>
        <taxon>Candidatus Korobacteraceae</taxon>
        <taxon>Candidatus Korobacter</taxon>
    </lineage>
</organism>
<protein>
    <submittedName>
        <fullName evidence="1">Uncharacterized protein</fullName>
    </submittedName>
</protein>